<dbReference type="PANTHER" id="PTHR37165">
    <property type="entry name" value="PEPTIDASE U56 FAMILY"/>
    <property type="match status" value="1"/>
</dbReference>
<comment type="subcellular location">
    <subcellularLocation>
        <location evidence="1">Encapsulin nanocompartment</location>
    </subcellularLocation>
</comment>
<evidence type="ECO:0000313" key="4">
    <source>
        <dbReference type="EMBL" id="AYK16012.1"/>
    </source>
</evidence>
<reference evidence="4" key="2">
    <citation type="submission" date="2018-10" db="EMBL/GenBank/DDBJ databases">
        <authorList>
            <person name="Fischer M.A."/>
            <person name="Kern T."/>
            <person name="Deppenmeier U."/>
            <person name="Schmitz R.A."/>
            <person name="Rother M."/>
        </authorList>
    </citation>
    <scope>NUCLEOTIDE SEQUENCE</scope>
    <source>
        <strain evidence="4">E03.2</strain>
    </source>
</reference>
<dbReference type="Gene3D" id="6.10.140.1960">
    <property type="match status" value="1"/>
</dbReference>
<dbReference type="GO" id="GO:0046872">
    <property type="term" value="F:metal ion binding"/>
    <property type="evidence" value="ECO:0007669"/>
    <property type="project" value="InterPro"/>
</dbReference>
<dbReference type="Pfam" id="PF02915">
    <property type="entry name" value="Rubrerythrin"/>
    <property type="match status" value="1"/>
</dbReference>
<proteinExistence type="predicted"/>
<evidence type="ECO:0000256" key="2">
    <source>
        <dbReference type="ARBA" id="ARBA00033787"/>
    </source>
</evidence>
<reference evidence="5 7" key="3">
    <citation type="journal article" date="2020" name="Biotechnol. Biofuels">
        <title>New insights from the biogas microbiome by comprehensive genome-resolved metagenomics of nearly 1600 species originating from multiple anaerobic digesters.</title>
        <authorList>
            <person name="Campanaro S."/>
            <person name="Treu L."/>
            <person name="Rodriguez-R L.M."/>
            <person name="Kovalovszki A."/>
            <person name="Ziels R.M."/>
            <person name="Maus I."/>
            <person name="Zhu X."/>
            <person name="Kougias P.G."/>
            <person name="Basile A."/>
            <person name="Luo G."/>
            <person name="Schluter A."/>
            <person name="Konstantinidis K.T."/>
            <person name="Angelidaki I."/>
        </authorList>
    </citation>
    <scope>NUCLEOTIDE SEQUENCE [LARGE SCALE GENOMIC DNA]</scope>
    <source>
        <strain evidence="5">AS22ysBPME_46</strain>
    </source>
</reference>
<dbReference type="EMBL" id="JAAYQL010000066">
    <property type="protein sequence ID" value="NLK33330.1"/>
    <property type="molecule type" value="Genomic_DNA"/>
</dbReference>
<feature type="domain" description="Rubrerythrin diiron-binding" evidence="3">
    <location>
        <begin position="20"/>
        <end position="83"/>
    </location>
</feature>
<dbReference type="SUPFAM" id="SSF47240">
    <property type="entry name" value="Ferritin-like"/>
    <property type="match status" value="1"/>
</dbReference>
<gene>
    <name evidence="4" type="ORF">AOB57_013185</name>
    <name evidence="5" type="ORF">GX302_11035</name>
</gene>
<keyword evidence="2" id="KW-1284">Encapsulin nanocompartment</keyword>
<name>A0A660HUT1_9EURY</name>
<dbReference type="KEGG" id="mfz:AOB57_013185"/>
<dbReference type="GeneID" id="53689076"/>
<dbReference type="PANTHER" id="PTHR37165:SF1">
    <property type="entry name" value="TYPE 1 ENCAPSULIN SHELL PROTEIN"/>
    <property type="match status" value="1"/>
</dbReference>
<keyword evidence="6" id="KW-1185">Reference proteome</keyword>
<dbReference type="RefSeq" id="WP_054297717.1">
    <property type="nucleotide sequence ID" value="NZ_CP032683.1"/>
</dbReference>
<dbReference type="EMBL" id="CP032683">
    <property type="protein sequence ID" value="AYK16012.1"/>
    <property type="molecule type" value="Genomic_DNA"/>
</dbReference>
<evidence type="ECO:0000313" key="7">
    <source>
        <dbReference type="Proteomes" id="UP000585579"/>
    </source>
</evidence>
<organism evidence="4 6">
    <name type="scientific">Methanosarcina flavescens</name>
    <dbReference type="NCBI Taxonomy" id="1715806"/>
    <lineage>
        <taxon>Archaea</taxon>
        <taxon>Methanobacteriati</taxon>
        <taxon>Methanobacteriota</taxon>
        <taxon>Stenosarchaea group</taxon>
        <taxon>Methanomicrobia</taxon>
        <taxon>Methanosarcinales</taxon>
        <taxon>Methanosarcinaceae</taxon>
        <taxon>Methanosarcina</taxon>
    </lineage>
</organism>
<dbReference type="InterPro" id="IPR003251">
    <property type="entry name" value="Rr_diiron-bd_dom"/>
</dbReference>
<evidence type="ECO:0000256" key="1">
    <source>
        <dbReference type="ARBA" id="ARBA00033738"/>
    </source>
</evidence>
<evidence type="ECO:0000313" key="5">
    <source>
        <dbReference type="EMBL" id="NLK33330.1"/>
    </source>
</evidence>
<reference evidence="4 6" key="1">
    <citation type="journal article" date="2016" name="Int. J. Syst. Evol. Microbiol.">
        <title>Methanosarcina flavescens sp. nov., a methanogenic archaeon isolated from a full-scale anaerobic digester.</title>
        <authorList>
            <person name="Kern T."/>
            <person name="Fischer M.A."/>
            <person name="Deppenmeier U."/>
            <person name="Schmitz R.A."/>
            <person name="Rother M."/>
        </authorList>
    </citation>
    <scope>NUCLEOTIDE SEQUENCE [LARGE SCALE GENOMIC DNA]</scope>
    <source>
        <strain evidence="4 6">E03.2</strain>
    </source>
</reference>
<dbReference type="GO" id="GO:0016491">
    <property type="term" value="F:oxidoreductase activity"/>
    <property type="evidence" value="ECO:0007669"/>
    <property type="project" value="InterPro"/>
</dbReference>
<dbReference type="Proteomes" id="UP000585579">
    <property type="component" value="Unassembled WGS sequence"/>
</dbReference>
<evidence type="ECO:0000259" key="3">
    <source>
        <dbReference type="Pfam" id="PF02915"/>
    </source>
</evidence>
<dbReference type="InterPro" id="IPR009078">
    <property type="entry name" value="Ferritin-like_SF"/>
</dbReference>
<dbReference type="Proteomes" id="UP000053087">
    <property type="component" value="Chromosome"/>
</dbReference>
<dbReference type="InterPro" id="IPR051429">
    <property type="entry name" value="Encapsulin_nc"/>
</dbReference>
<evidence type="ECO:0000313" key="6">
    <source>
        <dbReference type="Proteomes" id="UP000053087"/>
    </source>
</evidence>
<dbReference type="GO" id="GO:0140737">
    <property type="term" value="C:encapsulin nanocompartment"/>
    <property type="evidence" value="ECO:0007669"/>
    <property type="project" value="UniProtKB-SubCell"/>
</dbReference>
<dbReference type="AlphaFoldDB" id="A0A660HUT1"/>
<sequence>MLSKIPVDIKSISEGDIDKEIIRAAIVAEIDAINLYEQMANLTKNTYVKAVLMDVAKEEKTHIGEFQALLLQFDPQHKKEVEAGARDAEEVLSK</sequence>
<dbReference type="OrthoDB" id="60579at2157"/>
<protein>
    <submittedName>
        <fullName evidence="4">Rubrerythrin</fullName>
    </submittedName>
</protein>
<accession>A0A660HUT1</accession>